<gene>
    <name evidence="2" type="ORF">Tco_1122657</name>
</gene>
<dbReference type="InterPro" id="IPR036047">
    <property type="entry name" value="F-box-like_dom_sf"/>
</dbReference>
<dbReference type="InterPro" id="IPR001810">
    <property type="entry name" value="F-box_dom"/>
</dbReference>
<dbReference type="Proteomes" id="UP001151760">
    <property type="component" value="Unassembled WGS sequence"/>
</dbReference>
<reference evidence="2" key="1">
    <citation type="journal article" date="2022" name="Int. J. Mol. Sci.">
        <title>Draft Genome of Tanacetum Coccineum: Genomic Comparison of Closely Related Tanacetum-Family Plants.</title>
        <authorList>
            <person name="Yamashiro T."/>
            <person name="Shiraishi A."/>
            <person name="Nakayama K."/>
            <person name="Satake H."/>
        </authorList>
    </citation>
    <scope>NUCLEOTIDE SEQUENCE</scope>
</reference>
<comment type="caution">
    <text evidence="2">The sequence shown here is derived from an EMBL/GenBank/DDBJ whole genome shotgun (WGS) entry which is preliminary data.</text>
</comment>
<dbReference type="PANTHER" id="PTHR31672:SF13">
    <property type="entry name" value="F-BOX PROTEIN CPR30-LIKE"/>
    <property type="match status" value="1"/>
</dbReference>
<feature type="domain" description="F-box" evidence="1">
    <location>
        <begin position="22"/>
        <end position="59"/>
    </location>
</feature>
<dbReference type="PANTHER" id="PTHR31672">
    <property type="entry name" value="BNACNNG10540D PROTEIN"/>
    <property type="match status" value="1"/>
</dbReference>
<evidence type="ECO:0000313" key="2">
    <source>
        <dbReference type="EMBL" id="GJU06227.1"/>
    </source>
</evidence>
<dbReference type="SUPFAM" id="SSF81383">
    <property type="entry name" value="F-box domain"/>
    <property type="match status" value="1"/>
</dbReference>
<name>A0ABQ5J3G4_9ASTR</name>
<sequence>MSKNQANHARDNYAQPHSILINDDLLIEILIRLPILCMYLFTSVSKQWRRILTSPHFTWNRSQIHNLDPPAGLFVSHNIYPFKCDFVSLDSIIQSRKGTVENSFTLASTEAVENVKIVQSCNGNWKLCRDWFNFFSFDHFDSAIYWNGALHWLETEDIQDGYLKHYKLNIKDRDHPILTTIQIHQGLHWVSNFFEPLGNNLRVCITIQIPQTLHVEGKLFESRGCLLVVLRDYIGSREFTIYEMRKWCSMWSVRYLVNTDDFMNPLPEGWSIWSIVWSIVLGEREEDSCLVINLSGKVVEYNLISKTLHEIYDIGSN</sequence>
<accession>A0ABQ5J3G4</accession>
<dbReference type="Pfam" id="PF00646">
    <property type="entry name" value="F-box"/>
    <property type="match status" value="1"/>
</dbReference>
<reference evidence="2" key="2">
    <citation type="submission" date="2022-01" db="EMBL/GenBank/DDBJ databases">
        <authorList>
            <person name="Yamashiro T."/>
            <person name="Shiraishi A."/>
            <person name="Satake H."/>
            <person name="Nakayama K."/>
        </authorList>
    </citation>
    <scope>NUCLEOTIDE SEQUENCE</scope>
</reference>
<proteinExistence type="predicted"/>
<evidence type="ECO:0000259" key="1">
    <source>
        <dbReference type="Pfam" id="PF00646"/>
    </source>
</evidence>
<protein>
    <submittedName>
        <fullName evidence="2">F-box protein-like protein</fullName>
    </submittedName>
</protein>
<keyword evidence="3" id="KW-1185">Reference proteome</keyword>
<dbReference type="InterPro" id="IPR050796">
    <property type="entry name" value="SCF_F-box_component"/>
</dbReference>
<dbReference type="EMBL" id="BQNB010021423">
    <property type="protein sequence ID" value="GJU06227.1"/>
    <property type="molecule type" value="Genomic_DNA"/>
</dbReference>
<evidence type="ECO:0000313" key="3">
    <source>
        <dbReference type="Proteomes" id="UP001151760"/>
    </source>
</evidence>
<organism evidence="2 3">
    <name type="scientific">Tanacetum coccineum</name>
    <dbReference type="NCBI Taxonomy" id="301880"/>
    <lineage>
        <taxon>Eukaryota</taxon>
        <taxon>Viridiplantae</taxon>
        <taxon>Streptophyta</taxon>
        <taxon>Embryophyta</taxon>
        <taxon>Tracheophyta</taxon>
        <taxon>Spermatophyta</taxon>
        <taxon>Magnoliopsida</taxon>
        <taxon>eudicotyledons</taxon>
        <taxon>Gunneridae</taxon>
        <taxon>Pentapetalae</taxon>
        <taxon>asterids</taxon>
        <taxon>campanulids</taxon>
        <taxon>Asterales</taxon>
        <taxon>Asteraceae</taxon>
        <taxon>Asteroideae</taxon>
        <taxon>Anthemideae</taxon>
        <taxon>Anthemidinae</taxon>
        <taxon>Tanacetum</taxon>
    </lineage>
</organism>